<dbReference type="SMART" id="SM00342">
    <property type="entry name" value="HTH_ARAC"/>
    <property type="match status" value="1"/>
</dbReference>
<dbReference type="Pfam" id="PF12833">
    <property type="entry name" value="HTH_18"/>
    <property type="match status" value="1"/>
</dbReference>
<proteinExistence type="predicted"/>
<evidence type="ECO:0000256" key="2">
    <source>
        <dbReference type="ARBA" id="ARBA00023125"/>
    </source>
</evidence>
<evidence type="ECO:0000256" key="1">
    <source>
        <dbReference type="ARBA" id="ARBA00023015"/>
    </source>
</evidence>
<dbReference type="SUPFAM" id="SSF46689">
    <property type="entry name" value="Homeodomain-like"/>
    <property type="match status" value="1"/>
</dbReference>
<evidence type="ECO:0000313" key="5">
    <source>
        <dbReference type="EMBL" id="MDR7208333.1"/>
    </source>
</evidence>
<dbReference type="Proteomes" id="UP001269081">
    <property type="component" value="Unassembled WGS sequence"/>
</dbReference>
<sequence>MEFKSIILGHEQPIINVETGDLYNPKSHFTEEKISIKNEEVEEITFTSLITEGILIIDAQMLFSTPQTIITQMIGESVVMNFICCNNLETYIDEVESEKYTTENTHNILYTSQYNATFKIPAFEEINYLSIILSLDFYSNLINEDWNLHQNFSKKISQKKSGYLTPKYVPFNSDIQWVIHEIKNCKYTGSLKKMYLESKIKELLILQFDSLKRPQNKVPVDEKDFKKLLEAKRILETNFTNAPTLLELSRLISLNEFKLKKGFKACFSTTVKSYVTKLRMEHAKNLFKNKVSNVGEVAYKCGYKDVSHFSAAFKSFYGFTPISFRKINVYTKLHFLFLELMDIFPLMDLL</sequence>
<gene>
    <name evidence="5" type="ORF">J2W48_000254</name>
</gene>
<dbReference type="EMBL" id="JAVDWQ010000001">
    <property type="protein sequence ID" value="MDR7208333.1"/>
    <property type="molecule type" value="Genomic_DNA"/>
</dbReference>
<dbReference type="InterPro" id="IPR020449">
    <property type="entry name" value="Tscrpt_reg_AraC-type_HTH"/>
</dbReference>
<organism evidence="5 6">
    <name type="scientific">Flavobacterium piscis</name>
    <dbReference type="NCBI Taxonomy" id="1114874"/>
    <lineage>
        <taxon>Bacteria</taxon>
        <taxon>Pseudomonadati</taxon>
        <taxon>Bacteroidota</taxon>
        <taxon>Flavobacteriia</taxon>
        <taxon>Flavobacteriales</taxon>
        <taxon>Flavobacteriaceae</taxon>
        <taxon>Flavobacterium</taxon>
    </lineage>
</organism>
<keyword evidence="6" id="KW-1185">Reference proteome</keyword>
<dbReference type="InterPro" id="IPR018060">
    <property type="entry name" value="HTH_AraC"/>
</dbReference>
<dbReference type="Gene3D" id="1.10.10.60">
    <property type="entry name" value="Homeodomain-like"/>
    <property type="match status" value="1"/>
</dbReference>
<feature type="domain" description="HTH araC/xylS-type" evidence="4">
    <location>
        <begin position="229"/>
        <end position="327"/>
    </location>
</feature>
<evidence type="ECO:0000259" key="4">
    <source>
        <dbReference type="PROSITE" id="PS01124"/>
    </source>
</evidence>
<dbReference type="InterPro" id="IPR009057">
    <property type="entry name" value="Homeodomain-like_sf"/>
</dbReference>
<protein>
    <submittedName>
        <fullName evidence="5">AraC-like DNA-binding protein</fullName>
    </submittedName>
</protein>
<name>A0ABU1Y2E5_9FLAO</name>
<evidence type="ECO:0000256" key="3">
    <source>
        <dbReference type="ARBA" id="ARBA00023163"/>
    </source>
</evidence>
<dbReference type="PANTHER" id="PTHR47893:SF1">
    <property type="entry name" value="REGULATORY PROTEIN PCHR"/>
    <property type="match status" value="1"/>
</dbReference>
<comment type="caution">
    <text evidence="5">The sequence shown here is derived from an EMBL/GenBank/DDBJ whole genome shotgun (WGS) entry which is preliminary data.</text>
</comment>
<keyword evidence="3" id="KW-0804">Transcription</keyword>
<keyword evidence="1" id="KW-0805">Transcription regulation</keyword>
<reference evidence="5 6" key="1">
    <citation type="submission" date="2023-07" db="EMBL/GenBank/DDBJ databases">
        <title>Sorghum-associated microbial communities from plants grown in Nebraska, USA.</title>
        <authorList>
            <person name="Schachtman D."/>
        </authorList>
    </citation>
    <scope>NUCLEOTIDE SEQUENCE [LARGE SCALE GENOMIC DNA]</scope>
    <source>
        <strain evidence="5 6">4129</strain>
    </source>
</reference>
<dbReference type="PROSITE" id="PS01124">
    <property type="entry name" value="HTH_ARAC_FAMILY_2"/>
    <property type="match status" value="1"/>
</dbReference>
<keyword evidence="2" id="KW-0238">DNA-binding</keyword>
<dbReference type="InterPro" id="IPR053142">
    <property type="entry name" value="PchR_regulatory_protein"/>
</dbReference>
<evidence type="ECO:0000313" key="6">
    <source>
        <dbReference type="Proteomes" id="UP001269081"/>
    </source>
</evidence>
<dbReference type="RefSeq" id="WP_310276859.1">
    <property type="nucleotide sequence ID" value="NZ_JAVDWQ010000001.1"/>
</dbReference>
<dbReference type="PRINTS" id="PR00032">
    <property type="entry name" value="HTHARAC"/>
</dbReference>
<accession>A0ABU1Y2E5</accession>
<dbReference type="PANTHER" id="PTHR47893">
    <property type="entry name" value="REGULATORY PROTEIN PCHR"/>
    <property type="match status" value="1"/>
</dbReference>